<dbReference type="EMBL" id="LGTZ01001307">
    <property type="protein sequence ID" value="OJD21718.1"/>
    <property type="molecule type" value="Genomic_DNA"/>
</dbReference>
<dbReference type="InterPro" id="IPR002575">
    <property type="entry name" value="Aminoglycoside_PTrfase"/>
</dbReference>
<dbReference type="VEuPathDB" id="FungiDB:ACJ73_06942"/>
<organism evidence="2 3">
    <name type="scientific">Blastomyces percursus</name>
    <dbReference type="NCBI Taxonomy" id="1658174"/>
    <lineage>
        <taxon>Eukaryota</taxon>
        <taxon>Fungi</taxon>
        <taxon>Dikarya</taxon>
        <taxon>Ascomycota</taxon>
        <taxon>Pezizomycotina</taxon>
        <taxon>Eurotiomycetes</taxon>
        <taxon>Eurotiomycetidae</taxon>
        <taxon>Onygenales</taxon>
        <taxon>Ajellomycetaceae</taxon>
        <taxon>Blastomyces</taxon>
    </lineage>
</organism>
<dbReference type="InterPro" id="IPR011009">
    <property type="entry name" value="Kinase-like_dom_sf"/>
</dbReference>
<name>A0A1J9PZE0_9EURO</name>
<evidence type="ECO:0000259" key="1">
    <source>
        <dbReference type="Pfam" id="PF01636"/>
    </source>
</evidence>
<evidence type="ECO:0000313" key="2">
    <source>
        <dbReference type="EMBL" id="OJD21718.1"/>
    </source>
</evidence>
<keyword evidence="3" id="KW-1185">Reference proteome</keyword>
<feature type="domain" description="Aminoglycoside phosphotransferase" evidence="1">
    <location>
        <begin position="62"/>
        <end position="92"/>
    </location>
</feature>
<proteinExistence type="predicted"/>
<dbReference type="AlphaFoldDB" id="A0A1J9PZE0"/>
<comment type="caution">
    <text evidence="2">The sequence shown here is derived from an EMBL/GenBank/DDBJ whole genome shotgun (WGS) entry which is preliminary data.</text>
</comment>
<dbReference type="Proteomes" id="UP000242791">
    <property type="component" value="Unassembled WGS sequence"/>
</dbReference>
<evidence type="ECO:0000313" key="3">
    <source>
        <dbReference type="Proteomes" id="UP000242791"/>
    </source>
</evidence>
<dbReference type="OrthoDB" id="4177579at2759"/>
<reference evidence="2 3" key="1">
    <citation type="submission" date="2015-08" db="EMBL/GenBank/DDBJ databases">
        <title>Emmonsia species relationships and genome sequence.</title>
        <authorList>
            <person name="Cuomo C.A."/>
            <person name="Schwartz I.S."/>
            <person name="Kenyon C."/>
            <person name="De Hoog G.S."/>
            <person name="Govender N.P."/>
            <person name="Botha A."/>
            <person name="Moreno L."/>
            <person name="De Vries M."/>
            <person name="Munoz J.F."/>
            <person name="Stielow J.B."/>
        </authorList>
    </citation>
    <scope>NUCLEOTIDE SEQUENCE [LARGE SCALE GENOMIC DNA]</scope>
    <source>
        <strain evidence="2 3">EI222</strain>
    </source>
</reference>
<gene>
    <name evidence="2" type="ORF">ACJ73_06942</name>
</gene>
<accession>A0A1J9PZE0</accession>
<dbReference type="Gene3D" id="3.90.1200.10">
    <property type="match status" value="1"/>
</dbReference>
<sequence>MNGPSLKTSAKLQSVSGNPLPERFLAVTKDGFVGPLTSTESLKYFTVPDSDLCPEIGKVFYLYHADLGPGNIMVSKDGSITGILDWEAAGLDFSPPIIEIEEFEWRKRLRMELENRGYPQASGWYMEWRRARPRE</sequence>
<dbReference type="Pfam" id="PF01636">
    <property type="entry name" value="APH"/>
    <property type="match status" value="1"/>
</dbReference>
<protein>
    <recommendedName>
        <fullName evidence="1">Aminoglycoside phosphotransferase domain-containing protein</fullName>
    </recommendedName>
</protein>
<dbReference type="SUPFAM" id="SSF56112">
    <property type="entry name" value="Protein kinase-like (PK-like)"/>
    <property type="match status" value="1"/>
</dbReference>